<feature type="region of interest" description="Disordered" evidence="1">
    <location>
        <begin position="243"/>
        <end position="290"/>
    </location>
</feature>
<keyword evidence="2" id="KW-0472">Membrane</keyword>
<dbReference type="Pfam" id="PF01471">
    <property type="entry name" value="PG_binding_1"/>
    <property type="match status" value="1"/>
</dbReference>
<feature type="compositionally biased region" description="Basic and acidic residues" evidence="1">
    <location>
        <begin position="261"/>
        <end position="274"/>
    </location>
</feature>
<proteinExistence type="predicted"/>
<name>A0ABX2TBX2_9PROT</name>
<keyword evidence="2" id="KW-1133">Transmembrane helix</keyword>
<sequence length="290" mass="29189">MGVVSGFRRGRLALALLGGLAAAIAAGGAVAQDPSAADIQWAQTVLKEKGFDTGGRANGQMTPGTRQALSAYQRSVGLPATGQLDSATVAKMMGDRKASSTVGNLAAPKPGGSGTREAQRDVTPRAAPTQRIEGAGTDAEVAYNPVVRGPGSPSAASPAPSHGGSRAPSQAEAPAPQAVPRAAVSAADPAGHEVATTAAAKDEATGWRPPKWAAYGVIGVIVATLGYLLAGWWRSGRTAAVPATAPGGAPGGGERGIPSFDGRREPTFGRREELTAGPLPPLTAERRARR</sequence>
<feature type="transmembrane region" description="Helical" evidence="2">
    <location>
        <begin position="212"/>
        <end position="230"/>
    </location>
</feature>
<dbReference type="InterPro" id="IPR036365">
    <property type="entry name" value="PGBD-like_sf"/>
</dbReference>
<dbReference type="Gene3D" id="1.10.101.10">
    <property type="entry name" value="PGBD-like superfamily/PGBD"/>
    <property type="match status" value="1"/>
</dbReference>
<evidence type="ECO:0000313" key="6">
    <source>
        <dbReference type="Proteomes" id="UP000584642"/>
    </source>
</evidence>
<feature type="signal peptide" evidence="3">
    <location>
        <begin position="1"/>
        <end position="31"/>
    </location>
</feature>
<evidence type="ECO:0000259" key="4">
    <source>
        <dbReference type="Pfam" id="PF01471"/>
    </source>
</evidence>
<evidence type="ECO:0000256" key="1">
    <source>
        <dbReference type="SAM" id="MobiDB-lite"/>
    </source>
</evidence>
<dbReference type="Proteomes" id="UP000584642">
    <property type="component" value="Unassembled WGS sequence"/>
</dbReference>
<keyword evidence="3" id="KW-0732">Signal</keyword>
<dbReference type="RefSeq" id="WP_180283064.1">
    <property type="nucleotide sequence ID" value="NZ_JABFDB010000011.1"/>
</dbReference>
<feature type="compositionally biased region" description="Low complexity" evidence="1">
    <location>
        <begin position="149"/>
        <end position="189"/>
    </location>
</feature>
<reference evidence="5 6" key="1">
    <citation type="submission" date="2020-05" db="EMBL/GenBank/DDBJ databases">
        <title>Azospirillum oleiclasticum sp. nov, a nitrogen-fixing and heavy crude oil-emulsifying bacterium isolated from the crude oil of Yumen Oilfield.</title>
        <authorList>
            <person name="Wu D."/>
            <person name="Cai M."/>
            <person name="Zhang X."/>
        </authorList>
    </citation>
    <scope>NUCLEOTIDE SEQUENCE [LARGE SCALE GENOMIC DNA]</scope>
    <source>
        <strain evidence="5 6">ROY-1-1-2</strain>
    </source>
</reference>
<feature type="domain" description="Peptidoglycan binding-like" evidence="4">
    <location>
        <begin position="36"/>
        <end position="92"/>
    </location>
</feature>
<evidence type="ECO:0000313" key="5">
    <source>
        <dbReference type="EMBL" id="NYZ21295.1"/>
    </source>
</evidence>
<organism evidence="5 6">
    <name type="scientific">Azospirillum oleiclasticum</name>
    <dbReference type="NCBI Taxonomy" id="2735135"/>
    <lineage>
        <taxon>Bacteria</taxon>
        <taxon>Pseudomonadati</taxon>
        <taxon>Pseudomonadota</taxon>
        <taxon>Alphaproteobacteria</taxon>
        <taxon>Rhodospirillales</taxon>
        <taxon>Azospirillaceae</taxon>
        <taxon>Azospirillum</taxon>
    </lineage>
</organism>
<comment type="caution">
    <text evidence="5">The sequence shown here is derived from an EMBL/GenBank/DDBJ whole genome shotgun (WGS) entry which is preliminary data.</text>
</comment>
<evidence type="ECO:0000256" key="2">
    <source>
        <dbReference type="SAM" id="Phobius"/>
    </source>
</evidence>
<feature type="region of interest" description="Disordered" evidence="1">
    <location>
        <begin position="95"/>
        <end position="204"/>
    </location>
</feature>
<evidence type="ECO:0000256" key="3">
    <source>
        <dbReference type="SAM" id="SignalP"/>
    </source>
</evidence>
<dbReference type="SUPFAM" id="SSF47090">
    <property type="entry name" value="PGBD-like"/>
    <property type="match status" value="1"/>
</dbReference>
<feature type="chain" id="PRO_5045185912" evidence="3">
    <location>
        <begin position="32"/>
        <end position="290"/>
    </location>
</feature>
<keyword evidence="2" id="KW-0812">Transmembrane</keyword>
<dbReference type="EMBL" id="JABFDB010000011">
    <property type="protein sequence ID" value="NYZ21295.1"/>
    <property type="molecule type" value="Genomic_DNA"/>
</dbReference>
<gene>
    <name evidence="5" type="ORF">HND93_16385</name>
</gene>
<accession>A0ABX2TBX2</accession>
<protein>
    <submittedName>
        <fullName evidence="5">Peptidoglycan-binding protein</fullName>
    </submittedName>
</protein>
<dbReference type="InterPro" id="IPR036366">
    <property type="entry name" value="PGBDSf"/>
</dbReference>
<keyword evidence="6" id="KW-1185">Reference proteome</keyword>
<dbReference type="InterPro" id="IPR002477">
    <property type="entry name" value="Peptidoglycan-bd-like"/>
</dbReference>